<accession>A0ACA9P768</accession>
<evidence type="ECO:0000313" key="1">
    <source>
        <dbReference type="EMBL" id="CAG8693176.1"/>
    </source>
</evidence>
<name>A0ACA9P768_9GLOM</name>
<organism evidence="1 2">
    <name type="scientific">Dentiscutata heterogama</name>
    <dbReference type="NCBI Taxonomy" id="1316150"/>
    <lineage>
        <taxon>Eukaryota</taxon>
        <taxon>Fungi</taxon>
        <taxon>Fungi incertae sedis</taxon>
        <taxon>Mucoromycota</taxon>
        <taxon>Glomeromycotina</taxon>
        <taxon>Glomeromycetes</taxon>
        <taxon>Diversisporales</taxon>
        <taxon>Gigasporaceae</taxon>
        <taxon>Dentiscutata</taxon>
    </lineage>
</organism>
<gene>
    <name evidence="1" type="ORF">DHETER_LOCUS11363</name>
</gene>
<evidence type="ECO:0000313" key="2">
    <source>
        <dbReference type="Proteomes" id="UP000789702"/>
    </source>
</evidence>
<comment type="caution">
    <text evidence="1">The sequence shown here is derived from an EMBL/GenBank/DDBJ whole genome shotgun (WGS) entry which is preliminary data.</text>
</comment>
<reference evidence="1" key="1">
    <citation type="submission" date="2021-06" db="EMBL/GenBank/DDBJ databases">
        <authorList>
            <person name="Kallberg Y."/>
            <person name="Tangrot J."/>
            <person name="Rosling A."/>
        </authorList>
    </citation>
    <scope>NUCLEOTIDE SEQUENCE</scope>
    <source>
        <strain evidence="1">IL203A</strain>
    </source>
</reference>
<proteinExistence type="predicted"/>
<sequence>MYEEMIEKVYPRYIEIPTNILNPENMFRSLFIHEAKALSRSEELTFLKEIQIDIKKSTKRQYTIVTIFRERELVTQPIQTLAAKRSKNAKIYPEQYTGFGGHLEEYNKTYWNCIIRETQEEIGFQLKPERLQFIRTHDYLSKNRSGTDPIINTNRNESFEPIYYIEIAIYLYLALPHEWDNIKHKEPENMNKPQWMTRNQMNHQIWTPSIQYYKDQLFDEYIPQYLEEWTNYGKITNNLFQQQFPDKEILNEYKTPYDGNKQEITAEKPNYL</sequence>
<dbReference type="Proteomes" id="UP000789702">
    <property type="component" value="Unassembled WGS sequence"/>
</dbReference>
<protein>
    <submittedName>
        <fullName evidence="1">12742_t:CDS:1</fullName>
    </submittedName>
</protein>
<dbReference type="EMBL" id="CAJVPU010024635">
    <property type="protein sequence ID" value="CAG8693176.1"/>
    <property type="molecule type" value="Genomic_DNA"/>
</dbReference>
<keyword evidence="2" id="KW-1185">Reference proteome</keyword>